<evidence type="ECO:0000256" key="1">
    <source>
        <dbReference type="SAM" id="Phobius"/>
    </source>
</evidence>
<feature type="transmembrane region" description="Helical" evidence="1">
    <location>
        <begin position="115"/>
        <end position="136"/>
    </location>
</feature>
<dbReference type="AlphaFoldDB" id="A0A1Y6BDX3"/>
<keyword evidence="1" id="KW-1133">Transmembrane helix</keyword>
<feature type="transmembrane region" description="Helical" evidence="1">
    <location>
        <begin position="506"/>
        <end position="525"/>
    </location>
</feature>
<feature type="transmembrane region" description="Helical" evidence="1">
    <location>
        <begin position="531"/>
        <end position="551"/>
    </location>
</feature>
<sequence>MASERRARPAWPLAPAALFTLFVADLVFAVLLAGQSEMRENLGYLLLLLVGPFAGGLIWLLCERRDPQDWESRARQVLLLASLTQMLLALGGLAYQQSDLVHDATSRFLGVGLRPTVHGLMLWILPAFLLLSLLALADRLPAPAGRLLTRLEPWAVPLLIAGMLPFCAVFTPLYQPNDTRISAFFDWAQLRPPFVTLLLVAWPLAWLLPRLPAVRRGLCARLLLALVLVFGLLLYDDGFFVEYSHYMPYVGPALHALHGGVPMVEVYSQYGILPWVLLWVGYHWLPETYGSAAVIVRLFTVAWYLTLPLTVYRLTRNKPAAMLLSATGLLWVIGFHADALDMNGMPSTQGYRYLLPSLAVAWLAWVPGGRRRDLGMFLLMVVGSLWSIETAAFVAGPPVALALLVSIRDRRIGPLLRQALLVLAGVVVGHAALALYLQAAYGRWPDYGPFFELLGFFKPAEGEASHWSAPMPYGFGLWVPFAGVLFVALAVPVRDAFLGRVRHPRAWSLIPATVLAIGELTYFVGRTYSTTLGLALMPFLVVCLVGFDALIERWRGSSGRPVRAERLLVALAIAGCFAFFAERFQRPFDAGASNATILRHCFTEAGCSPGAVARRVVEAVEERNVDIRLEDQKNFVVRRSDYLERLKEVEALLRRHFAGQERVGLLADTARLSYLGIAALDDLDKWFLWPISSPTNDGESPSLARRTVESATPRDGELLIVARDDTKMAAIVAPLTEKYRTRCRLTPVEEGNFYAVVRTSDCHD</sequence>
<feature type="transmembrane region" description="Helical" evidence="1">
    <location>
        <begin position="218"/>
        <end position="235"/>
    </location>
</feature>
<feature type="transmembrane region" description="Helical" evidence="1">
    <location>
        <begin position="267"/>
        <end position="285"/>
    </location>
</feature>
<feature type="transmembrane region" description="Helical" evidence="1">
    <location>
        <begin position="194"/>
        <end position="211"/>
    </location>
</feature>
<dbReference type="Proteomes" id="UP000192917">
    <property type="component" value="Unassembled WGS sequence"/>
</dbReference>
<accession>A0A1Y6BDX3</accession>
<feature type="transmembrane region" description="Helical" evidence="1">
    <location>
        <begin position="44"/>
        <end position="62"/>
    </location>
</feature>
<name>A0A1Y6BDX3_9PROT</name>
<feature type="transmembrane region" description="Helical" evidence="1">
    <location>
        <begin position="320"/>
        <end position="339"/>
    </location>
</feature>
<organism evidence="2 3">
    <name type="scientific">Tistlia consotensis USBA 355</name>
    <dbReference type="NCBI Taxonomy" id="560819"/>
    <lineage>
        <taxon>Bacteria</taxon>
        <taxon>Pseudomonadati</taxon>
        <taxon>Pseudomonadota</taxon>
        <taxon>Alphaproteobacteria</taxon>
        <taxon>Rhodospirillales</taxon>
        <taxon>Rhodovibrionaceae</taxon>
        <taxon>Tistlia</taxon>
    </lineage>
</organism>
<feature type="transmembrane region" description="Helical" evidence="1">
    <location>
        <begin position="74"/>
        <end position="95"/>
    </location>
</feature>
<feature type="transmembrane region" description="Helical" evidence="1">
    <location>
        <begin position="419"/>
        <end position="441"/>
    </location>
</feature>
<feature type="transmembrane region" description="Helical" evidence="1">
    <location>
        <begin position="351"/>
        <end position="368"/>
    </location>
</feature>
<feature type="transmembrane region" description="Helical" evidence="1">
    <location>
        <begin position="374"/>
        <end position="407"/>
    </location>
</feature>
<gene>
    <name evidence="2" type="ORF">SAMN05428998_102222</name>
</gene>
<dbReference type="EMBL" id="FWZX01000002">
    <property type="protein sequence ID" value="SME98901.1"/>
    <property type="molecule type" value="Genomic_DNA"/>
</dbReference>
<feature type="transmembrane region" description="Helical" evidence="1">
    <location>
        <begin position="563"/>
        <end position="581"/>
    </location>
</feature>
<reference evidence="2 3" key="1">
    <citation type="submission" date="2017-04" db="EMBL/GenBank/DDBJ databases">
        <authorList>
            <person name="Afonso C.L."/>
            <person name="Miller P.J."/>
            <person name="Scott M.A."/>
            <person name="Spackman E."/>
            <person name="Goraichik I."/>
            <person name="Dimitrov K.M."/>
            <person name="Suarez D.L."/>
            <person name="Swayne D.E."/>
        </authorList>
    </citation>
    <scope>NUCLEOTIDE SEQUENCE [LARGE SCALE GENOMIC DNA]</scope>
    <source>
        <strain evidence="2 3">USBA 355</strain>
    </source>
</reference>
<keyword evidence="3" id="KW-1185">Reference proteome</keyword>
<protein>
    <recommendedName>
        <fullName evidence="4">4-amino-4-deoxy-L-arabinose transferase</fullName>
    </recommendedName>
</protein>
<evidence type="ECO:0008006" key="4">
    <source>
        <dbReference type="Google" id="ProtNLM"/>
    </source>
</evidence>
<feature type="transmembrane region" description="Helical" evidence="1">
    <location>
        <begin position="292"/>
        <end position="314"/>
    </location>
</feature>
<keyword evidence="1" id="KW-0812">Transmembrane</keyword>
<dbReference type="RefSeq" id="WP_085121291.1">
    <property type="nucleotide sequence ID" value="NZ_FWZX01000002.1"/>
</dbReference>
<dbReference type="STRING" id="560819.SAMN05428998_102222"/>
<evidence type="ECO:0000313" key="2">
    <source>
        <dbReference type="EMBL" id="SME98901.1"/>
    </source>
</evidence>
<feature type="transmembrane region" description="Helical" evidence="1">
    <location>
        <begin position="12"/>
        <end position="32"/>
    </location>
</feature>
<feature type="transmembrane region" description="Helical" evidence="1">
    <location>
        <begin position="156"/>
        <end position="174"/>
    </location>
</feature>
<proteinExistence type="predicted"/>
<feature type="transmembrane region" description="Helical" evidence="1">
    <location>
        <begin position="475"/>
        <end position="494"/>
    </location>
</feature>
<keyword evidence="1" id="KW-0472">Membrane</keyword>
<evidence type="ECO:0000313" key="3">
    <source>
        <dbReference type="Proteomes" id="UP000192917"/>
    </source>
</evidence>